<dbReference type="Gene3D" id="2.120.10.30">
    <property type="entry name" value="TolB, C-terminal domain"/>
    <property type="match status" value="1"/>
</dbReference>
<accession>A0A7X0LLF0</accession>
<evidence type="ECO:0008006" key="4">
    <source>
        <dbReference type="Google" id="ProtNLM"/>
    </source>
</evidence>
<feature type="signal peptide" evidence="1">
    <location>
        <begin position="1"/>
        <end position="22"/>
    </location>
</feature>
<dbReference type="InterPro" id="IPR011659">
    <property type="entry name" value="WD40"/>
</dbReference>
<dbReference type="RefSeq" id="WP_184677459.1">
    <property type="nucleotide sequence ID" value="NZ_JACHGY010000001.1"/>
</dbReference>
<keyword evidence="3" id="KW-1185">Reference proteome</keyword>
<proteinExistence type="predicted"/>
<dbReference type="InterPro" id="IPR011042">
    <property type="entry name" value="6-blade_b-propeller_TolB-like"/>
</dbReference>
<organism evidence="2 3">
    <name type="scientific">Algisphaera agarilytica</name>
    <dbReference type="NCBI Taxonomy" id="1385975"/>
    <lineage>
        <taxon>Bacteria</taxon>
        <taxon>Pseudomonadati</taxon>
        <taxon>Planctomycetota</taxon>
        <taxon>Phycisphaerae</taxon>
        <taxon>Phycisphaerales</taxon>
        <taxon>Phycisphaeraceae</taxon>
        <taxon>Algisphaera</taxon>
    </lineage>
</organism>
<dbReference type="PROSITE" id="PS51257">
    <property type="entry name" value="PROKAR_LIPOPROTEIN"/>
    <property type="match status" value="1"/>
</dbReference>
<sequence length="410" mass="44258">MKTKLLRSLAIACLGAGLGAWGGCASPPEWERANAQRLEAAESEGLNAIAPERKARRWTGGVTAVASDRPGIPNMGLQLPRVSPDGRWIAFLDADSESPRVLPDALVSGRGLGGVSLWVRGVEEEGLAQNVAVAHAAWPAWSSDASTLVFISHDPRTGCALGLHEVATGQTDRLAVGLRKMLTPAVSPDNQRVAVSGYGQIADQALLFIIDRDSGETTPGPQPTLGGAQLMPHWLDRETLIFVELDDNGGGLMRWTVGSPQAEPIAPLQLPESVFDAIHLHAGVPSPVSADGRYFTYYAVGSDQMIWIDMDTGDALALNPGDRAGTWWNEQWFLVANDQQLELTAAPQPLGATGEPSAEQEPEQERPRMNLLPGRWVPLWADATQQSMLLVGQSDRPDRFRLLQLWVITQ</sequence>
<dbReference type="Pfam" id="PF07676">
    <property type="entry name" value="PD40"/>
    <property type="match status" value="1"/>
</dbReference>
<dbReference type="EMBL" id="JACHGY010000001">
    <property type="protein sequence ID" value="MBB6429903.1"/>
    <property type="molecule type" value="Genomic_DNA"/>
</dbReference>
<dbReference type="SUPFAM" id="SSF82171">
    <property type="entry name" value="DPP6 N-terminal domain-like"/>
    <property type="match status" value="1"/>
</dbReference>
<feature type="chain" id="PRO_5030781695" description="WD40-like Beta Propeller Repeat" evidence="1">
    <location>
        <begin position="23"/>
        <end position="410"/>
    </location>
</feature>
<evidence type="ECO:0000313" key="2">
    <source>
        <dbReference type="EMBL" id="MBB6429903.1"/>
    </source>
</evidence>
<dbReference type="Proteomes" id="UP000541810">
    <property type="component" value="Unassembled WGS sequence"/>
</dbReference>
<evidence type="ECO:0000256" key="1">
    <source>
        <dbReference type="SAM" id="SignalP"/>
    </source>
</evidence>
<keyword evidence="1" id="KW-0732">Signal</keyword>
<protein>
    <recommendedName>
        <fullName evidence="4">WD40-like Beta Propeller Repeat</fullName>
    </recommendedName>
</protein>
<evidence type="ECO:0000313" key="3">
    <source>
        <dbReference type="Proteomes" id="UP000541810"/>
    </source>
</evidence>
<gene>
    <name evidence="2" type="ORF">HNQ40_001709</name>
</gene>
<comment type="caution">
    <text evidence="2">The sequence shown here is derived from an EMBL/GenBank/DDBJ whole genome shotgun (WGS) entry which is preliminary data.</text>
</comment>
<reference evidence="2 3" key="1">
    <citation type="submission" date="2020-08" db="EMBL/GenBank/DDBJ databases">
        <title>Genomic Encyclopedia of Type Strains, Phase IV (KMG-IV): sequencing the most valuable type-strain genomes for metagenomic binning, comparative biology and taxonomic classification.</title>
        <authorList>
            <person name="Goeker M."/>
        </authorList>
    </citation>
    <scope>NUCLEOTIDE SEQUENCE [LARGE SCALE GENOMIC DNA]</scope>
    <source>
        <strain evidence="2 3">DSM 103725</strain>
    </source>
</reference>
<dbReference type="AlphaFoldDB" id="A0A7X0LLF0"/>
<name>A0A7X0LLF0_9BACT</name>